<sequence>MEHVNELTYHLMVSNRRRPWTLVTPEALPVRFRHFGESFKSLTANRKLLKANPPLTSVTGDHHGVQCSLTANRKLLKANPPLTSVTGDHHGVQCVKLSLINFYLTLADQNTPVIEQTYYLMVSNRRRPWTLETPEALQGCCSGIGDGEDWEGGIGPPVTSPTHRNTTKELFHVGFLLGYILWYKPVIEKTYHLMVNNRRRPWTFETPEALQLGNEKILDT</sequence>
<reference evidence="1" key="1">
    <citation type="submission" date="2016-07" db="EMBL/GenBank/DDBJ databases">
        <authorList>
            <person name="Bretaudeau A."/>
        </authorList>
    </citation>
    <scope>NUCLEOTIDE SEQUENCE</scope>
    <source>
        <strain evidence="1">Rice</strain>
        <tissue evidence="1">Whole body</tissue>
    </source>
</reference>
<accession>A0A2H1VVI7</accession>
<name>A0A2H1VVI7_SPOFR</name>
<organism evidence="1">
    <name type="scientific">Spodoptera frugiperda</name>
    <name type="common">Fall armyworm</name>
    <dbReference type="NCBI Taxonomy" id="7108"/>
    <lineage>
        <taxon>Eukaryota</taxon>
        <taxon>Metazoa</taxon>
        <taxon>Ecdysozoa</taxon>
        <taxon>Arthropoda</taxon>
        <taxon>Hexapoda</taxon>
        <taxon>Insecta</taxon>
        <taxon>Pterygota</taxon>
        <taxon>Neoptera</taxon>
        <taxon>Endopterygota</taxon>
        <taxon>Lepidoptera</taxon>
        <taxon>Glossata</taxon>
        <taxon>Ditrysia</taxon>
        <taxon>Noctuoidea</taxon>
        <taxon>Noctuidae</taxon>
        <taxon>Amphipyrinae</taxon>
        <taxon>Spodoptera</taxon>
    </lineage>
</organism>
<protein>
    <submittedName>
        <fullName evidence="1">SFRICE_011242</fullName>
    </submittedName>
</protein>
<evidence type="ECO:0000313" key="1">
    <source>
        <dbReference type="EMBL" id="SOQ44214.1"/>
    </source>
</evidence>
<dbReference type="EMBL" id="ODYU01004389">
    <property type="protein sequence ID" value="SOQ44214.1"/>
    <property type="molecule type" value="Genomic_DNA"/>
</dbReference>
<gene>
    <name evidence="1" type="ORF">SFRICE_011242</name>
</gene>
<proteinExistence type="predicted"/>
<dbReference type="AlphaFoldDB" id="A0A2H1VVI7"/>